<evidence type="ECO:0000256" key="2">
    <source>
        <dbReference type="SAM" id="MobiDB-lite"/>
    </source>
</evidence>
<evidence type="ECO:0000313" key="4">
    <source>
        <dbReference type="EMBL" id="KAJ9164987.1"/>
    </source>
</evidence>
<dbReference type="SMART" id="SM00535">
    <property type="entry name" value="RIBOc"/>
    <property type="match status" value="1"/>
</dbReference>
<dbReference type="GO" id="GO:0003723">
    <property type="term" value="F:RNA binding"/>
    <property type="evidence" value="ECO:0007669"/>
    <property type="project" value="UniProtKB-KW"/>
</dbReference>
<protein>
    <submittedName>
        <fullName evidence="4">Ribonuclease III</fullName>
    </submittedName>
</protein>
<dbReference type="InterPro" id="IPR000999">
    <property type="entry name" value="RNase_III_dom"/>
</dbReference>
<dbReference type="SUPFAM" id="SSF69065">
    <property type="entry name" value="RNase III domain-like"/>
    <property type="match status" value="1"/>
</dbReference>
<dbReference type="PANTHER" id="PTHR11207">
    <property type="entry name" value="RIBONUCLEASE III"/>
    <property type="match status" value="1"/>
</dbReference>
<dbReference type="EMBL" id="JANBVN010000007">
    <property type="protein sequence ID" value="KAJ9164987.1"/>
    <property type="molecule type" value="Genomic_DNA"/>
</dbReference>
<reference evidence="4" key="1">
    <citation type="submission" date="2022-07" db="EMBL/GenBank/DDBJ databases">
        <title>Fungi with potential for degradation of polypropylene.</title>
        <authorList>
            <person name="Gostincar C."/>
        </authorList>
    </citation>
    <scope>NUCLEOTIDE SEQUENCE</scope>
    <source>
        <strain evidence="4">EXF-13287</strain>
    </source>
</reference>
<dbReference type="GO" id="GO:0034475">
    <property type="term" value="P:U4 snRNA 3'-end processing"/>
    <property type="evidence" value="ECO:0007669"/>
    <property type="project" value="TreeGrafter"/>
</dbReference>
<keyword evidence="1" id="KW-0694">RNA-binding</keyword>
<dbReference type="PROSITE" id="PS50142">
    <property type="entry name" value="RNASE_3_2"/>
    <property type="match status" value="1"/>
</dbReference>
<dbReference type="AlphaFoldDB" id="A0AA38S8F7"/>
<evidence type="ECO:0000313" key="5">
    <source>
        <dbReference type="Proteomes" id="UP001174691"/>
    </source>
</evidence>
<dbReference type="Gene3D" id="3.30.160.20">
    <property type="match status" value="1"/>
</dbReference>
<dbReference type="Pfam" id="PF00636">
    <property type="entry name" value="Ribonuclease_3"/>
    <property type="match status" value="1"/>
</dbReference>
<dbReference type="PANTHER" id="PTHR11207:SF0">
    <property type="entry name" value="RIBONUCLEASE 3"/>
    <property type="match status" value="1"/>
</dbReference>
<feature type="domain" description="RNase III" evidence="3">
    <location>
        <begin position="157"/>
        <end position="275"/>
    </location>
</feature>
<accession>A0AA38S8F7</accession>
<organism evidence="4 5">
    <name type="scientific">Coniochaeta hoffmannii</name>
    <dbReference type="NCBI Taxonomy" id="91930"/>
    <lineage>
        <taxon>Eukaryota</taxon>
        <taxon>Fungi</taxon>
        <taxon>Dikarya</taxon>
        <taxon>Ascomycota</taxon>
        <taxon>Pezizomycotina</taxon>
        <taxon>Sordariomycetes</taxon>
        <taxon>Sordariomycetidae</taxon>
        <taxon>Coniochaetales</taxon>
        <taxon>Coniochaetaceae</taxon>
        <taxon>Coniochaeta</taxon>
    </lineage>
</organism>
<feature type="region of interest" description="Disordered" evidence="2">
    <location>
        <begin position="1"/>
        <end position="26"/>
    </location>
</feature>
<dbReference type="GO" id="GO:0005654">
    <property type="term" value="C:nucleoplasm"/>
    <property type="evidence" value="ECO:0007669"/>
    <property type="project" value="TreeGrafter"/>
</dbReference>
<dbReference type="GO" id="GO:0004525">
    <property type="term" value="F:ribonuclease III activity"/>
    <property type="evidence" value="ECO:0007669"/>
    <property type="project" value="InterPro"/>
</dbReference>
<comment type="caution">
    <text evidence="4">The sequence shown here is derived from an EMBL/GenBank/DDBJ whole genome shotgun (WGS) entry which is preliminary data.</text>
</comment>
<dbReference type="GO" id="GO:0006369">
    <property type="term" value="P:termination of RNA polymerase II transcription"/>
    <property type="evidence" value="ECO:0007669"/>
    <property type="project" value="TreeGrafter"/>
</dbReference>
<name>A0AA38S8F7_9PEZI</name>
<evidence type="ECO:0000259" key="3">
    <source>
        <dbReference type="PROSITE" id="PS50142"/>
    </source>
</evidence>
<evidence type="ECO:0000256" key="1">
    <source>
        <dbReference type="ARBA" id="ARBA00022884"/>
    </source>
</evidence>
<dbReference type="InterPro" id="IPR036389">
    <property type="entry name" value="RNase_III_sf"/>
</dbReference>
<dbReference type="Proteomes" id="UP001174691">
    <property type="component" value="Unassembled WGS sequence"/>
</dbReference>
<feature type="region of interest" description="Disordered" evidence="2">
    <location>
        <begin position="88"/>
        <end position="110"/>
    </location>
</feature>
<dbReference type="Gene3D" id="1.10.1520.10">
    <property type="entry name" value="Ribonuclease III domain"/>
    <property type="match status" value="1"/>
</dbReference>
<dbReference type="SUPFAM" id="SSF54768">
    <property type="entry name" value="dsRNA-binding domain-like"/>
    <property type="match status" value="1"/>
</dbReference>
<sequence length="413" mass="45579">MTKRPHSEIASPDAPRDQKRAKTTAQDVEQAVNTLMSAVANVEALDTDADLKNGPLKLANLEPSTRRDLKSLSRSLLHFLPALRALAEEEEPQPQPPAADTATEDTSANKQEGFRRLPQDSSLREVQSHAPNNLRKWTVDDIPSSLPPLPPVLDPVLETAAFTHPGRALRPTDMNYERLEWIGDSYLYVISCSLIYATFPTLSPGKSSQLRELLVKNMTLCNYSLHYGFHKRANFPAEFDLGGRPGGTAVKDKERSKVLADLFEAYVGAVVLSDPTSGFARAAAWLKTLWAGTIAKEIREAETLQRKATELPPKNQLANLVVAKGIKLRYEDAPGGPKPKINKNTRAPLYTVNVYLDGWGETNKLLGWGTAASKSEAGHKAAQCAMDNKKLIQVYVERKRAHMAALEAQRKEE</sequence>
<keyword evidence="5" id="KW-1185">Reference proteome</keyword>
<proteinExistence type="predicted"/>
<gene>
    <name evidence="4" type="ORF">NKR19_g795</name>
</gene>
<dbReference type="CDD" id="cd00593">
    <property type="entry name" value="RIBOc"/>
    <property type="match status" value="1"/>
</dbReference>
<dbReference type="GO" id="GO:0006364">
    <property type="term" value="P:rRNA processing"/>
    <property type="evidence" value="ECO:0007669"/>
    <property type="project" value="TreeGrafter"/>
</dbReference>